<dbReference type="PANTHER" id="PTHR45339">
    <property type="entry name" value="HYBRID SIGNAL TRANSDUCTION HISTIDINE KINASE J"/>
    <property type="match status" value="1"/>
</dbReference>
<dbReference type="InterPro" id="IPR003594">
    <property type="entry name" value="HATPase_dom"/>
</dbReference>
<feature type="modified residue" description="4-aspartylphosphate" evidence="17">
    <location>
        <position position="1105"/>
    </location>
</feature>
<feature type="domain" description="Response regulatory" evidence="19">
    <location>
        <begin position="1055"/>
        <end position="1175"/>
    </location>
</feature>
<keyword evidence="12" id="KW-0902">Two-component regulatory system</keyword>
<evidence type="ECO:0000259" key="20">
    <source>
        <dbReference type="PROSITE" id="PS50112"/>
    </source>
</evidence>
<dbReference type="GO" id="GO:0005886">
    <property type="term" value="C:plasma membrane"/>
    <property type="evidence" value="ECO:0007669"/>
    <property type="project" value="UniProtKB-SubCell"/>
</dbReference>
<dbReference type="EC" id="2.7.13.3" evidence="3"/>
<dbReference type="SUPFAM" id="SSF47226">
    <property type="entry name" value="Histidine-containing phosphotransfer domain, HPT domain"/>
    <property type="match status" value="1"/>
</dbReference>
<gene>
    <name evidence="23" type="ORF">EZJ43_16280</name>
</gene>
<dbReference type="Pfam" id="PF13426">
    <property type="entry name" value="PAS_9"/>
    <property type="match status" value="1"/>
</dbReference>
<reference evidence="23 24" key="1">
    <citation type="submission" date="2019-02" db="EMBL/GenBank/DDBJ databases">
        <title>Pedobacter sp. nov., a novel speices isolated from soil of pinguins habitat in Antarcitica.</title>
        <authorList>
            <person name="He R.-H."/>
        </authorList>
    </citation>
    <scope>NUCLEOTIDE SEQUENCE [LARGE SCALE GENOMIC DNA]</scope>
    <source>
        <strain evidence="23 24">E01020</strain>
    </source>
</reference>
<dbReference type="SMART" id="SM00086">
    <property type="entry name" value="PAC"/>
    <property type="match status" value="3"/>
</dbReference>
<feature type="domain" description="Histidine kinase" evidence="18">
    <location>
        <begin position="818"/>
        <end position="1039"/>
    </location>
</feature>
<dbReference type="RefSeq" id="WP_133263783.1">
    <property type="nucleotide sequence ID" value="NZ_SJCY01000016.1"/>
</dbReference>
<evidence type="ECO:0000256" key="16">
    <source>
        <dbReference type="PROSITE-ProRule" id="PRU00110"/>
    </source>
</evidence>
<keyword evidence="24" id="KW-1185">Reference proteome</keyword>
<feature type="modified residue" description="4-aspartylphosphate" evidence="17">
    <location>
        <position position="1250"/>
    </location>
</feature>
<dbReference type="InterPro" id="IPR008207">
    <property type="entry name" value="Sig_transdc_His_kin_Hpt_dom"/>
</dbReference>
<accession>A0A4R5MHC5</accession>
<dbReference type="SUPFAM" id="SSF47384">
    <property type="entry name" value="Homodimeric domain of signal transducing histidine kinase"/>
    <property type="match status" value="1"/>
</dbReference>
<dbReference type="InterPro" id="IPR013656">
    <property type="entry name" value="PAS_4"/>
</dbReference>
<dbReference type="Pfam" id="PF00072">
    <property type="entry name" value="Response_reg"/>
    <property type="match status" value="2"/>
</dbReference>
<dbReference type="SMART" id="SM00448">
    <property type="entry name" value="REC"/>
    <property type="match status" value="2"/>
</dbReference>
<dbReference type="InterPro" id="IPR001789">
    <property type="entry name" value="Sig_transdc_resp-reg_receiver"/>
</dbReference>
<dbReference type="SUPFAM" id="SSF52172">
    <property type="entry name" value="CheY-like"/>
    <property type="match status" value="2"/>
</dbReference>
<evidence type="ECO:0000256" key="1">
    <source>
        <dbReference type="ARBA" id="ARBA00000085"/>
    </source>
</evidence>
<dbReference type="CDD" id="cd17546">
    <property type="entry name" value="REC_hyHK_CKI1_RcsC-like"/>
    <property type="match status" value="2"/>
</dbReference>
<dbReference type="PROSITE" id="PS50109">
    <property type="entry name" value="HIS_KIN"/>
    <property type="match status" value="1"/>
</dbReference>
<evidence type="ECO:0000256" key="6">
    <source>
        <dbReference type="ARBA" id="ARBA00022679"/>
    </source>
</evidence>
<dbReference type="InterPro" id="IPR004358">
    <property type="entry name" value="Sig_transdc_His_kin-like_C"/>
</dbReference>
<evidence type="ECO:0000259" key="22">
    <source>
        <dbReference type="PROSITE" id="PS50894"/>
    </source>
</evidence>
<dbReference type="SUPFAM" id="SSF55781">
    <property type="entry name" value="GAF domain-like"/>
    <property type="match status" value="1"/>
</dbReference>
<dbReference type="Gene3D" id="3.30.450.20">
    <property type="entry name" value="PAS domain"/>
    <property type="match status" value="5"/>
</dbReference>
<keyword evidence="11" id="KW-1133">Transmembrane helix</keyword>
<dbReference type="SUPFAM" id="SSF55874">
    <property type="entry name" value="ATPase domain of HSP90 chaperone/DNA topoisomerase II/histidine kinase"/>
    <property type="match status" value="1"/>
</dbReference>
<evidence type="ECO:0000256" key="15">
    <source>
        <dbReference type="ARBA" id="ARBA00068150"/>
    </source>
</evidence>
<dbReference type="InterPro" id="IPR003661">
    <property type="entry name" value="HisK_dim/P_dom"/>
</dbReference>
<dbReference type="PROSITE" id="PS50112">
    <property type="entry name" value="PAS"/>
    <property type="match status" value="2"/>
</dbReference>
<comment type="subcellular location">
    <subcellularLocation>
        <location evidence="2">Cell membrane</location>
        <topology evidence="2">Multi-pass membrane protein</topology>
    </subcellularLocation>
</comment>
<dbReference type="PROSITE" id="PS50113">
    <property type="entry name" value="PAC"/>
    <property type="match status" value="1"/>
</dbReference>
<evidence type="ECO:0000256" key="8">
    <source>
        <dbReference type="ARBA" id="ARBA00022741"/>
    </source>
</evidence>
<evidence type="ECO:0000259" key="21">
    <source>
        <dbReference type="PROSITE" id="PS50113"/>
    </source>
</evidence>
<dbReference type="PANTHER" id="PTHR45339:SF1">
    <property type="entry name" value="HYBRID SIGNAL TRANSDUCTION HISTIDINE KINASE J"/>
    <property type="match status" value="1"/>
</dbReference>
<dbReference type="PROSITE" id="PS50894">
    <property type="entry name" value="HPT"/>
    <property type="match status" value="1"/>
</dbReference>
<dbReference type="SMART" id="SM00091">
    <property type="entry name" value="PAS"/>
    <property type="match status" value="4"/>
</dbReference>
<keyword evidence="7" id="KW-0812">Transmembrane</keyword>
<dbReference type="InterPro" id="IPR036641">
    <property type="entry name" value="HPT_dom_sf"/>
</dbReference>
<dbReference type="Gene3D" id="1.10.287.130">
    <property type="match status" value="1"/>
</dbReference>
<dbReference type="InterPro" id="IPR029016">
    <property type="entry name" value="GAF-like_dom_sf"/>
</dbReference>
<evidence type="ECO:0000256" key="3">
    <source>
        <dbReference type="ARBA" id="ARBA00012438"/>
    </source>
</evidence>
<evidence type="ECO:0000256" key="5">
    <source>
        <dbReference type="ARBA" id="ARBA00022553"/>
    </source>
</evidence>
<feature type="domain" description="HPt" evidence="22">
    <location>
        <begin position="1351"/>
        <end position="1449"/>
    </location>
</feature>
<comment type="catalytic activity">
    <reaction evidence="1">
        <text>ATP + protein L-histidine = ADP + protein N-phospho-L-histidine.</text>
        <dbReference type="EC" id="2.7.13.3"/>
    </reaction>
</comment>
<dbReference type="InterPro" id="IPR000014">
    <property type="entry name" value="PAS"/>
</dbReference>
<dbReference type="Gene3D" id="3.30.450.40">
    <property type="match status" value="1"/>
</dbReference>
<dbReference type="InterPro" id="IPR011006">
    <property type="entry name" value="CheY-like_superfamily"/>
</dbReference>
<evidence type="ECO:0000313" key="23">
    <source>
        <dbReference type="EMBL" id="TDG34912.1"/>
    </source>
</evidence>
<dbReference type="Pfam" id="PF00512">
    <property type="entry name" value="HisKA"/>
    <property type="match status" value="1"/>
</dbReference>
<feature type="modified residue" description="Phosphohistidine" evidence="16">
    <location>
        <position position="1390"/>
    </location>
</feature>
<evidence type="ECO:0000256" key="9">
    <source>
        <dbReference type="ARBA" id="ARBA00022777"/>
    </source>
</evidence>
<evidence type="ECO:0000259" key="19">
    <source>
        <dbReference type="PROSITE" id="PS50110"/>
    </source>
</evidence>
<evidence type="ECO:0000313" key="24">
    <source>
        <dbReference type="Proteomes" id="UP000295668"/>
    </source>
</evidence>
<dbReference type="PROSITE" id="PS50110">
    <property type="entry name" value="RESPONSE_REGULATORY"/>
    <property type="match status" value="2"/>
</dbReference>
<dbReference type="InterPro" id="IPR036097">
    <property type="entry name" value="HisK_dim/P_sf"/>
</dbReference>
<sequence>MQKDETARLEALYSYDILGSGHERDFDRLTEIASLICECEISMISFAEKDRLWYKSTKGLVIEEIPRGVAMCEFPLLGNEIFIVEDTLKDERVKNHPFVTEGLKVRFYAGYPLIDPNGYALGAICVIDTVPKILTVTQQKLLALLAEEAITIAIDRRNKKEHQNFVELFNHSEDLICILSSDYKFKRVNASFNKNFGWDKEGLKAETIFDIIPTEAQKVAKEIWTQFKSGIIPAQCIHQVAIKNGGFKMIEWTATIDKLSGDLFAIGRDVTVELEKISAMKVSEQKLKAFFESSQGLMCTHDIDGKFLSLNPAGAKTLGYDRDELLDKSLFDIVPQGRHNSLKKYLTQMLKHGFSKGYMVVKRKSGEERLWLYSNVLQTDTNGSHYVVANAVDITNQKKLENELLATKNLFEETSSLAKIGGWELDANTGKVSWSKVTREIHGVPDDFMPSLENAIEFYKEGKNREQIISAVQECIETGKDWDLELEVVDYYGREKWVRAKGHTESVSTAQNRIYGTFQDIDQYKRAQLAVAASKKLLDDVLCAATQVSIIATDSDGIITVFNKGSENLLGYTAEELIGKQTPELFHDKDEVEALRANLGASVGLDVMGFNVFKQYADSTSVARIFTFITKSGHRVRVSLSITSIRNDKSEVIGYLGISADITEKEKIEKELELEKAILLAFIENTPAPVAMLDRNMKFLATSRRWRSDYAPSKNSIDGMSYYDIFTNLSAARIAKHKEVLNGLIIKRDEDTYVDAKTNVKHQISWEMRPWHKLDHSVGGVIVFTHDISASVKHRNELKDAILRADLANSAKSEFLANMSHEIRTPLNGVIGFTDLVLKTDLNSTQKQYLKIVNQSGIALLSIINDILDFSKIEAGKFELDIEKCDLYEIVWQAGDIISYQIQSKSLELLLNLSPDLPRFIWTDAMRLKQVLINLLGNAAKFTSKGEIELKVEVISHTDAHHVLRFSVRDTGIGIAKATQEKIFQAFAQEDSSTTKKYGGTGLGLTISNKLLHMINSHLQLESVLDEGSIFYFDVEMRSEQGNAVEWRAMESIKNILIVDDNDNNRTILTDMLSLKKIKTDEARSGFEALQFLAERRTYDAILMDYHMPYMDGLETAAKIRENFSASDNELPIILLHSSSDDGTIIKACHDLNISNRLLKPIKMTELYNILTRLKTKDITPDPIAIEAPIAKKETDQYRFMVVEDNEVNRFLARALIQKLHPDSVIMEAENGRLGIELFKKETFDLIFMDIQMPEMNGYECTREIRSMENGKEIPIIALTAANVKGEREKSIAAGMNDFVTKPVLEENIEAMLNKWLTKATQPQINYAQNDDIPKLEHFVTERLASIFSNDTIKLAEVINIAIIELEDALKILDKEIVPSDAKMIVSLAHKLYGMANSAGLMHLAKISGRLQTTEEFEYEILKKGVEQLKTEIKTLIPILARYVQELAD</sequence>
<keyword evidence="8" id="KW-0547">Nucleotide-binding</keyword>
<dbReference type="InterPro" id="IPR036890">
    <property type="entry name" value="HATPase_C_sf"/>
</dbReference>
<dbReference type="InterPro" id="IPR013767">
    <property type="entry name" value="PAS_fold"/>
</dbReference>
<feature type="domain" description="Response regulatory" evidence="19">
    <location>
        <begin position="1199"/>
        <end position="1317"/>
    </location>
</feature>
<keyword evidence="9" id="KW-0418">Kinase</keyword>
<dbReference type="CDD" id="cd16922">
    <property type="entry name" value="HATPase_EvgS-ArcB-TorS-like"/>
    <property type="match status" value="1"/>
</dbReference>
<dbReference type="InterPro" id="IPR005467">
    <property type="entry name" value="His_kinase_dom"/>
</dbReference>
<dbReference type="OrthoDB" id="9811889at2"/>
<dbReference type="InterPro" id="IPR001610">
    <property type="entry name" value="PAC"/>
</dbReference>
<dbReference type="Pfam" id="PF08448">
    <property type="entry name" value="PAS_4"/>
    <property type="match status" value="1"/>
</dbReference>
<organism evidence="23 24">
    <name type="scientific">Pedobacter changchengzhani</name>
    <dbReference type="NCBI Taxonomy" id="2529274"/>
    <lineage>
        <taxon>Bacteria</taxon>
        <taxon>Pseudomonadati</taxon>
        <taxon>Bacteroidota</taxon>
        <taxon>Sphingobacteriia</taxon>
        <taxon>Sphingobacteriales</taxon>
        <taxon>Sphingobacteriaceae</taxon>
        <taxon>Pedobacter</taxon>
    </lineage>
</organism>
<dbReference type="SUPFAM" id="SSF55785">
    <property type="entry name" value="PYP-like sensor domain (PAS domain)"/>
    <property type="match status" value="5"/>
</dbReference>
<dbReference type="Proteomes" id="UP000295668">
    <property type="component" value="Unassembled WGS sequence"/>
</dbReference>
<feature type="domain" description="PAC" evidence="21">
    <location>
        <begin position="622"/>
        <end position="674"/>
    </location>
</feature>
<keyword evidence="4" id="KW-1003">Cell membrane</keyword>
<comment type="caution">
    <text evidence="23">The sequence shown here is derived from an EMBL/GenBank/DDBJ whole genome shotgun (WGS) entry which is preliminary data.</text>
</comment>
<dbReference type="Gene3D" id="1.20.120.160">
    <property type="entry name" value="HPT domain"/>
    <property type="match status" value="1"/>
</dbReference>
<dbReference type="InterPro" id="IPR035965">
    <property type="entry name" value="PAS-like_dom_sf"/>
</dbReference>
<evidence type="ECO:0000256" key="12">
    <source>
        <dbReference type="ARBA" id="ARBA00023012"/>
    </source>
</evidence>
<evidence type="ECO:0000256" key="11">
    <source>
        <dbReference type="ARBA" id="ARBA00022989"/>
    </source>
</evidence>
<name>A0A4R5MHC5_9SPHI</name>
<dbReference type="InterPro" id="IPR000700">
    <property type="entry name" value="PAS-assoc_C"/>
</dbReference>
<comment type="subunit">
    <text evidence="14">At low DSF concentrations, interacts with RpfF.</text>
</comment>
<dbReference type="SMART" id="SM00387">
    <property type="entry name" value="HATPase_c"/>
    <property type="match status" value="1"/>
</dbReference>
<dbReference type="Pfam" id="PF02518">
    <property type="entry name" value="HATPase_c"/>
    <property type="match status" value="1"/>
</dbReference>
<dbReference type="Gene3D" id="3.30.565.10">
    <property type="entry name" value="Histidine kinase-like ATPase, C-terminal domain"/>
    <property type="match status" value="1"/>
</dbReference>
<dbReference type="NCBIfam" id="TIGR00229">
    <property type="entry name" value="sensory_box"/>
    <property type="match status" value="3"/>
</dbReference>
<dbReference type="Pfam" id="PF00989">
    <property type="entry name" value="PAS"/>
    <property type="match status" value="1"/>
</dbReference>
<dbReference type="FunFam" id="1.10.287.130:FF:000002">
    <property type="entry name" value="Two-component osmosensing histidine kinase"/>
    <property type="match status" value="1"/>
</dbReference>
<dbReference type="CDD" id="cd00130">
    <property type="entry name" value="PAS"/>
    <property type="match status" value="3"/>
</dbReference>
<protein>
    <recommendedName>
        <fullName evidence="15">Sensory/regulatory protein RpfC</fullName>
        <ecNumber evidence="3">2.7.13.3</ecNumber>
    </recommendedName>
</protein>
<dbReference type="GO" id="GO:0000155">
    <property type="term" value="F:phosphorelay sensor kinase activity"/>
    <property type="evidence" value="ECO:0007669"/>
    <property type="project" value="InterPro"/>
</dbReference>
<dbReference type="CDD" id="cd00082">
    <property type="entry name" value="HisKA"/>
    <property type="match status" value="1"/>
</dbReference>
<keyword evidence="13" id="KW-0472">Membrane</keyword>
<evidence type="ECO:0000256" key="13">
    <source>
        <dbReference type="ARBA" id="ARBA00023136"/>
    </source>
</evidence>
<evidence type="ECO:0000256" key="7">
    <source>
        <dbReference type="ARBA" id="ARBA00022692"/>
    </source>
</evidence>
<evidence type="ECO:0000256" key="10">
    <source>
        <dbReference type="ARBA" id="ARBA00022840"/>
    </source>
</evidence>
<evidence type="ECO:0000259" key="18">
    <source>
        <dbReference type="PROSITE" id="PS50109"/>
    </source>
</evidence>
<dbReference type="Gene3D" id="3.40.50.2300">
    <property type="match status" value="2"/>
</dbReference>
<evidence type="ECO:0000256" key="4">
    <source>
        <dbReference type="ARBA" id="ARBA00022475"/>
    </source>
</evidence>
<keyword evidence="10" id="KW-0067">ATP-binding</keyword>
<dbReference type="EMBL" id="SJCY01000016">
    <property type="protein sequence ID" value="TDG34912.1"/>
    <property type="molecule type" value="Genomic_DNA"/>
</dbReference>
<dbReference type="SMART" id="SM00388">
    <property type="entry name" value="HisKA"/>
    <property type="match status" value="1"/>
</dbReference>
<feature type="domain" description="PAS" evidence="20">
    <location>
        <begin position="283"/>
        <end position="353"/>
    </location>
</feature>
<keyword evidence="6" id="KW-0808">Transferase</keyword>
<dbReference type="FunFam" id="3.30.565.10:FF:000010">
    <property type="entry name" value="Sensor histidine kinase RcsC"/>
    <property type="match status" value="1"/>
</dbReference>
<dbReference type="GO" id="GO:0005524">
    <property type="term" value="F:ATP binding"/>
    <property type="evidence" value="ECO:0007669"/>
    <property type="project" value="UniProtKB-KW"/>
</dbReference>
<dbReference type="InterPro" id="IPR003018">
    <property type="entry name" value="GAF"/>
</dbReference>
<evidence type="ECO:0000256" key="17">
    <source>
        <dbReference type="PROSITE-ProRule" id="PRU00169"/>
    </source>
</evidence>
<evidence type="ECO:0000256" key="2">
    <source>
        <dbReference type="ARBA" id="ARBA00004651"/>
    </source>
</evidence>
<proteinExistence type="predicted"/>
<keyword evidence="5 17" id="KW-0597">Phosphoprotein</keyword>
<dbReference type="PRINTS" id="PR00344">
    <property type="entry name" value="BCTRLSENSOR"/>
</dbReference>
<dbReference type="SMART" id="SM00065">
    <property type="entry name" value="GAF"/>
    <property type="match status" value="1"/>
</dbReference>
<feature type="domain" description="PAS" evidence="20">
    <location>
        <begin position="534"/>
        <end position="590"/>
    </location>
</feature>
<evidence type="ECO:0000256" key="14">
    <source>
        <dbReference type="ARBA" id="ARBA00064003"/>
    </source>
</evidence>